<keyword evidence="3" id="KW-1185">Reference proteome</keyword>
<keyword evidence="1" id="KW-1133">Transmembrane helix</keyword>
<reference evidence="2 3" key="2">
    <citation type="journal article" date="2015" name="Stand. Genomic Sci.">
        <title>High quality draft genomic sequence of Arenimonas donghaensis DSM 18148(T).</title>
        <authorList>
            <person name="Chen F."/>
            <person name="Wang H."/>
            <person name="Cao Y."/>
            <person name="Li X."/>
            <person name="Wang G."/>
        </authorList>
    </citation>
    <scope>NUCLEOTIDE SEQUENCE [LARGE SCALE GENOMIC DNA]</scope>
    <source>
        <strain evidence="2 3">HO3-R19</strain>
    </source>
</reference>
<keyword evidence="1" id="KW-0812">Transmembrane</keyword>
<keyword evidence="1" id="KW-0472">Membrane</keyword>
<dbReference type="EMBL" id="AVCJ01000002">
    <property type="protein sequence ID" value="KFL37572.1"/>
    <property type="molecule type" value="Genomic_DNA"/>
</dbReference>
<dbReference type="PATRIC" id="fig|1121014.3.peg.620"/>
<accession>A0A087ML19</accession>
<organism evidence="2 3">
    <name type="scientific">Arenimonas donghaensis DSM 18148 = HO3-R19</name>
    <dbReference type="NCBI Taxonomy" id="1121014"/>
    <lineage>
        <taxon>Bacteria</taxon>
        <taxon>Pseudomonadati</taxon>
        <taxon>Pseudomonadota</taxon>
        <taxon>Gammaproteobacteria</taxon>
        <taxon>Lysobacterales</taxon>
        <taxon>Lysobacteraceae</taxon>
        <taxon>Arenimonas</taxon>
    </lineage>
</organism>
<dbReference type="RefSeq" id="WP_160171904.1">
    <property type="nucleotide sequence ID" value="NZ_AVCJ01000002.1"/>
</dbReference>
<evidence type="ECO:0000313" key="2">
    <source>
        <dbReference type="EMBL" id="KFL37572.1"/>
    </source>
</evidence>
<evidence type="ECO:0000313" key="3">
    <source>
        <dbReference type="Proteomes" id="UP000029085"/>
    </source>
</evidence>
<dbReference type="Proteomes" id="UP000029085">
    <property type="component" value="Unassembled WGS sequence"/>
</dbReference>
<sequence>MSIDLIYPSLYEALSLADASLQLWISITFMLMLGGTVRTMWFVRAARRDSEEQ</sequence>
<name>A0A087ML19_9GAMM</name>
<dbReference type="STRING" id="1121014.N788_09295"/>
<gene>
    <name evidence="2" type="ORF">N788_09295</name>
</gene>
<proteinExistence type="predicted"/>
<dbReference type="AlphaFoldDB" id="A0A087ML19"/>
<comment type="caution">
    <text evidence="2">The sequence shown here is derived from an EMBL/GenBank/DDBJ whole genome shotgun (WGS) entry which is preliminary data.</text>
</comment>
<feature type="transmembrane region" description="Helical" evidence="1">
    <location>
        <begin position="23"/>
        <end position="43"/>
    </location>
</feature>
<evidence type="ECO:0000256" key="1">
    <source>
        <dbReference type="SAM" id="Phobius"/>
    </source>
</evidence>
<protein>
    <submittedName>
        <fullName evidence="2">Uncharacterized protein</fullName>
    </submittedName>
</protein>
<reference evidence="3" key="1">
    <citation type="submission" date="2013-08" db="EMBL/GenBank/DDBJ databases">
        <title>Genome sequencing of Arenimonas donghaensis.</title>
        <authorList>
            <person name="Chen F."/>
            <person name="Wang G."/>
        </authorList>
    </citation>
    <scope>NUCLEOTIDE SEQUENCE [LARGE SCALE GENOMIC DNA]</scope>
    <source>
        <strain evidence="3">HO3-R19</strain>
    </source>
</reference>